<sequence>MTPVLSRARGDGRPAAPVRIVHLGLGNFFRAHEAWYTDRAPDADRWGIAAFTGRSTAPARVLAAQDCLYTVLTRAADGDTARVVGSLSRAHSGTDHAAWLASLADPAVAILSLTVTEAAYLRSPDGGLAADLPEVRHDVATLRQDLRAPVQTVPGRLMAGLAARRSAAGPGSPGVRAGLAVLPGDNLPGNGGVAARVVTELASRVDPGLAGWIEQHVSFVGTVVDRITPATTDADLEPAAALTGRTDRAPVVTEPYTEWQLCGDFPAGHPDWAAAGARWVDDIAPFEDRKLWLLNGGHSLLAYAGGALGHGTVAEAVSDARCRRWLGQWWDEAVRHLALPDGDKDRYRAALVERWRNPRIRHRLAQIAADGSQKLPVRVLPAVRAERRAGRLPAGGLRVLAGWIVHLRGRGPEVTDVAADRFRALAAGPPERAVPAVLDALDPALARDRPVVDTTARLCRDLEDAAR</sequence>
<reference evidence="9" key="1">
    <citation type="journal article" date="2014" name="Int. J. Syst. Evol. Microbiol.">
        <title>Complete genome sequence of Corynebacterium casei LMG S-19264T (=DSM 44701T), isolated from a smear-ripened cheese.</title>
        <authorList>
            <consortium name="US DOE Joint Genome Institute (JGI-PGF)"/>
            <person name="Walter F."/>
            <person name="Albersmeier A."/>
            <person name="Kalinowski J."/>
            <person name="Ruckert C."/>
        </authorList>
    </citation>
    <scope>NUCLEOTIDE SEQUENCE</scope>
    <source>
        <strain evidence="9">CGMCC 4.7308</strain>
    </source>
</reference>
<organism evidence="9 10">
    <name type="scientific">Nakamurella endophytica</name>
    <dbReference type="NCBI Taxonomy" id="1748367"/>
    <lineage>
        <taxon>Bacteria</taxon>
        <taxon>Bacillati</taxon>
        <taxon>Actinomycetota</taxon>
        <taxon>Actinomycetes</taxon>
        <taxon>Nakamurellales</taxon>
        <taxon>Nakamurellaceae</taxon>
        <taxon>Nakamurella</taxon>
    </lineage>
</organism>
<feature type="domain" description="Mannitol dehydrogenase N-terminal" evidence="7">
    <location>
        <begin position="19"/>
        <end position="273"/>
    </location>
</feature>
<protein>
    <recommendedName>
        <fullName evidence="3">Mannitol-1-phosphate 5-dehydrogenase</fullName>
        <ecNumber evidence="2">1.1.1.17</ecNumber>
    </recommendedName>
</protein>
<dbReference type="Pfam" id="PF08125">
    <property type="entry name" value="Mannitol_dh_C"/>
    <property type="match status" value="1"/>
</dbReference>
<evidence type="ECO:0000313" key="9">
    <source>
        <dbReference type="EMBL" id="GGL85152.1"/>
    </source>
</evidence>
<dbReference type="InterPro" id="IPR008927">
    <property type="entry name" value="6-PGluconate_DH-like_C_sf"/>
</dbReference>
<comment type="catalytic activity">
    <reaction evidence="6">
        <text>D-mannitol 1-phosphate + NAD(+) = beta-D-fructose 6-phosphate + NADH + H(+)</text>
        <dbReference type="Rhea" id="RHEA:19661"/>
        <dbReference type="ChEBI" id="CHEBI:15378"/>
        <dbReference type="ChEBI" id="CHEBI:57540"/>
        <dbReference type="ChEBI" id="CHEBI:57634"/>
        <dbReference type="ChEBI" id="CHEBI:57945"/>
        <dbReference type="ChEBI" id="CHEBI:61381"/>
        <dbReference type="EC" id="1.1.1.17"/>
    </reaction>
</comment>
<reference evidence="9" key="2">
    <citation type="submission" date="2020-09" db="EMBL/GenBank/DDBJ databases">
        <authorList>
            <person name="Sun Q."/>
            <person name="Zhou Y."/>
        </authorList>
    </citation>
    <scope>NUCLEOTIDE SEQUENCE</scope>
    <source>
        <strain evidence="9">CGMCC 4.7308</strain>
    </source>
</reference>
<evidence type="ECO:0000256" key="5">
    <source>
        <dbReference type="ARBA" id="ARBA00023027"/>
    </source>
</evidence>
<dbReference type="InterPro" id="IPR013118">
    <property type="entry name" value="Mannitol_DH_C"/>
</dbReference>
<keyword evidence="4" id="KW-0560">Oxidoreductase</keyword>
<dbReference type="Pfam" id="PF01232">
    <property type="entry name" value="Mannitol_dh"/>
    <property type="match status" value="1"/>
</dbReference>
<dbReference type="GO" id="GO:0019594">
    <property type="term" value="P:mannitol metabolic process"/>
    <property type="evidence" value="ECO:0007669"/>
    <property type="project" value="InterPro"/>
</dbReference>
<feature type="domain" description="Mannitol dehydrogenase C-terminal" evidence="8">
    <location>
        <begin position="282"/>
        <end position="422"/>
    </location>
</feature>
<dbReference type="InterPro" id="IPR013328">
    <property type="entry name" value="6PGD_dom2"/>
</dbReference>
<dbReference type="EC" id="1.1.1.17" evidence="2"/>
<dbReference type="Gene3D" id="3.40.50.720">
    <property type="entry name" value="NAD(P)-binding Rossmann-like Domain"/>
    <property type="match status" value="1"/>
</dbReference>
<keyword evidence="5" id="KW-0520">NAD</keyword>
<evidence type="ECO:0000256" key="3">
    <source>
        <dbReference type="ARBA" id="ARBA00016219"/>
    </source>
</evidence>
<dbReference type="SUPFAM" id="SSF48179">
    <property type="entry name" value="6-phosphogluconate dehydrogenase C-terminal domain-like"/>
    <property type="match status" value="1"/>
</dbReference>
<evidence type="ECO:0000256" key="4">
    <source>
        <dbReference type="ARBA" id="ARBA00023002"/>
    </source>
</evidence>
<name>A0A917WAT4_9ACTN</name>
<dbReference type="SUPFAM" id="SSF51735">
    <property type="entry name" value="NAD(P)-binding Rossmann-fold domains"/>
    <property type="match status" value="1"/>
</dbReference>
<evidence type="ECO:0000259" key="7">
    <source>
        <dbReference type="Pfam" id="PF01232"/>
    </source>
</evidence>
<dbReference type="PROSITE" id="PS00974">
    <property type="entry name" value="MANNITOL_DHGENASE"/>
    <property type="match status" value="1"/>
</dbReference>
<dbReference type="Proteomes" id="UP000655208">
    <property type="component" value="Unassembled WGS sequence"/>
</dbReference>
<dbReference type="GO" id="GO:0008926">
    <property type="term" value="F:mannitol-1-phosphate 5-dehydrogenase activity"/>
    <property type="evidence" value="ECO:0007669"/>
    <property type="project" value="UniProtKB-EC"/>
</dbReference>
<dbReference type="PANTHER" id="PTHR43362">
    <property type="entry name" value="MANNITOL DEHYDROGENASE DSF1-RELATED"/>
    <property type="match status" value="1"/>
</dbReference>
<comment type="caution">
    <text evidence="9">The sequence shown here is derived from an EMBL/GenBank/DDBJ whole genome shotgun (WGS) entry which is preliminary data.</text>
</comment>
<evidence type="ECO:0000256" key="6">
    <source>
        <dbReference type="ARBA" id="ARBA00048615"/>
    </source>
</evidence>
<evidence type="ECO:0000259" key="8">
    <source>
        <dbReference type="Pfam" id="PF08125"/>
    </source>
</evidence>
<proteinExistence type="inferred from homology"/>
<dbReference type="InterPro" id="IPR036291">
    <property type="entry name" value="NAD(P)-bd_dom_sf"/>
</dbReference>
<comment type="similarity">
    <text evidence="1">Belongs to the mannitol dehydrogenase family.</text>
</comment>
<dbReference type="EMBL" id="BMNA01000001">
    <property type="protein sequence ID" value="GGL85152.1"/>
    <property type="molecule type" value="Genomic_DNA"/>
</dbReference>
<dbReference type="PRINTS" id="PR00084">
    <property type="entry name" value="MTLDHDRGNASE"/>
</dbReference>
<gene>
    <name evidence="9" type="primary">uxuB</name>
    <name evidence="9" type="ORF">GCM10011594_00970</name>
</gene>
<evidence type="ECO:0000256" key="2">
    <source>
        <dbReference type="ARBA" id="ARBA00012939"/>
    </source>
</evidence>
<dbReference type="AlphaFoldDB" id="A0A917WAT4"/>
<dbReference type="InterPro" id="IPR013131">
    <property type="entry name" value="Mannitol_DH_N"/>
</dbReference>
<dbReference type="InterPro" id="IPR000669">
    <property type="entry name" value="Mannitol_DH"/>
</dbReference>
<dbReference type="PANTHER" id="PTHR43362:SF1">
    <property type="entry name" value="MANNITOL DEHYDROGENASE 2-RELATED"/>
    <property type="match status" value="1"/>
</dbReference>
<dbReference type="Gene3D" id="1.10.1040.10">
    <property type="entry name" value="N-(1-d-carboxylethyl)-l-norvaline Dehydrogenase, domain 2"/>
    <property type="match status" value="1"/>
</dbReference>
<keyword evidence="10" id="KW-1185">Reference proteome</keyword>
<dbReference type="InterPro" id="IPR023027">
    <property type="entry name" value="Mannitol_DH_CS"/>
</dbReference>
<dbReference type="InterPro" id="IPR050988">
    <property type="entry name" value="Mannitol_DH/Oxidoreductase"/>
</dbReference>
<accession>A0A917WAT4</accession>
<evidence type="ECO:0000256" key="1">
    <source>
        <dbReference type="ARBA" id="ARBA00006541"/>
    </source>
</evidence>
<evidence type="ECO:0000313" key="10">
    <source>
        <dbReference type="Proteomes" id="UP000655208"/>
    </source>
</evidence>